<evidence type="ECO:0000313" key="3">
    <source>
        <dbReference type="Proteomes" id="UP000823775"/>
    </source>
</evidence>
<comment type="caution">
    <text evidence="2">The sequence shown here is derived from an EMBL/GenBank/DDBJ whole genome shotgun (WGS) entry which is preliminary data.</text>
</comment>
<evidence type="ECO:0008006" key="4">
    <source>
        <dbReference type="Google" id="ProtNLM"/>
    </source>
</evidence>
<name>A0ABS8UQY1_DATST</name>
<reference evidence="2 3" key="1">
    <citation type="journal article" date="2021" name="BMC Genomics">
        <title>Datura genome reveals duplications of psychoactive alkaloid biosynthetic genes and high mutation rate following tissue culture.</title>
        <authorList>
            <person name="Rajewski A."/>
            <person name="Carter-House D."/>
            <person name="Stajich J."/>
            <person name="Litt A."/>
        </authorList>
    </citation>
    <scope>NUCLEOTIDE SEQUENCE [LARGE SCALE GENOMIC DNA]</scope>
    <source>
        <strain evidence="2">AR-01</strain>
    </source>
</reference>
<proteinExistence type="predicted"/>
<feature type="compositionally biased region" description="Polar residues" evidence="1">
    <location>
        <begin position="1"/>
        <end position="12"/>
    </location>
</feature>
<sequence>MLVKKTSTSPTQKVVRVAPSATESHPRTGADIVVGPKKKIDCVRGLSKKLKAVELIQALKKFGPVILDSLQIKRSDFGSCSGTLEFQSHDSVRAAVEAGKIKFREHVGFVSFRSAPPTVGIKYELEQRKIKN</sequence>
<protein>
    <recommendedName>
        <fullName evidence="4">RRM domain-containing protein</fullName>
    </recommendedName>
</protein>
<evidence type="ECO:0000313" key="2">
    <source>
        <dbReference type="EMBL" id="MCD9560583.1"/>
    </source>
</evidence>
<dbReference type="Gene3D" id="3.30.70.330">
    <property type="match status" value="1"/>
</dbReference>
<dbReference type="Proteomes" id="UP000823775">
    <property type="component" value="Unassembled WGS sequence"/>
</dbReference>
<accession>A0ABS8UQY1</accession>
<dbReference type="CDD" id="cd00590">
    <property type="entry name" value="RRM_SF"/>
    <property type="match status" value="1"/>
</dbReference>
<organism evidence="2 3">
    <name type="scientific">Datura stramonium</name>
    <name type="common">Jimsonweed</name>
    <name type="synonym">Common thornapple</name>
    <dbReference type="NCBI Taxonomy" id="4076"/>
    <lineage>
        <taxon>Eukaryota</taxon>
        <taxon>Viridiplantae</taxon>
        <taxon>Streptophyta</taxon>
        <taxon>Embryophyta</taxon>
        <taxon>Tracheophyta</taxon>
        <taxon>Spermatophyta</taxon>
        <taxon>Magnoliopsida</taxon>
        <taxon>eudicotyledons</taxon>
        <taxon>Gunneridae</taxon>
        <taxon>Pentapetalae</taxon>
        <taxon>asterids</taxon>
        <taxon>lamiids</taxon>
        <taxon>Solanales</taxon>
        <taxon>Solanaceae</taxon>
        <taxon>Solanoideae</taxon>
        <taxon>Datureae</taxon>
        <taxon>Datura</taxon>
    </lineage>
</organism>
<gene>
    <name evidence="2" type="ORF">HAX54_019300</name>
</gene>
<evidence type="ECO:0000256" key="1">
    <source>
        <dbReference type="SAM" id="MobiDB-lite"/>
    </source>
</evidence>
<keyword evidence="3" id="KW-1185">Reference proteome</keyword>
<dbReference type="EMBL" id="JACEIK010002342">
    <property type="protein sequence ID" value="MCD9560583.1"/>
    <property type="molecule type" value="Genomic_DNA"/>
</dbReference>
<dbReference type="InterPro" id="IPR035979">
    <property type="entry name" value="RBD_domain_sf"/>
</dbReference>
<dbReference type="InterPro" id="IPR012677">
    <property type="entry name" value="Nucleotide-bd_a/b_plait_sf"/>
</dbReference>
<feature type="region of interest" description="Disordered" evidence="1">
    <location>
        <begin position="1"/>
        <end position="30"/>
    </location>
</feature>
<dbReference type="SUPFAM" id="SSF54928">
    <property type="entry name" value="RNA-binding domain, RBD"/>
    <property type="match status" value="1"/>
</dbReference>